<keyword evidence="2" id="KW-0808">Transferase</keyword>
<dbReference type="InterPro" id="IPR029063">
    <property type="entry name" value="SAM-dependent_MTases_sf"/>
</dbReference>
<dbReference type="SUPFAM" id="SSF53335">
    <property type="entry name" value="S-adenosyl-L-methionine-dependent methyltransferases"/>
    <property type="match status" value="1"/>
</dbReference>
<evidence type="ECO:0000259" key="4">
    <source>
        <dbReference type="SMART" id="SM00828"/>
    </source>
</evidence>
<dbReference type="EMBL" id="JAZAQF010000012">
    <property type="protein sequence ID" value="MFG3816401.1"/>
    <property type="molecule type" value="Genomic_DNA"/>
</dbReference>
<feature type="domain" description="Polyketide synthase-like methyltransferase" evidence="4">
    <location>
        <begin position="28"/>
        <end position="276"/>
    </location>
</feature>
<dbReference type="PANTHER" id="PTHR44068:SF11">
    <property type="entry name" value="GERANYL DIPHOSPHATE 2-C-METHYLTRANSFERASE"/>
    <property type="match status" value="1"/>
</dbReference>
<sequence length="277" mass="31289">MATSTVNLPYFDALLGLLDRSPAVQTAFRRHVHWGYWADPDRAQISPAAFDEAAEQLTREVYGTTRIQDGAKVLDVGCGFGGTIASLNQQFSNLQLTGVNIDPRQLDRAKQWVTPQNNNTIEWVEANAIELPFPDASFDVVLAVECIFHFPDRQRFFQEVRRVLKPGGQLAISDFLPSDLLALLPNLKSPLDSAGFYGGFDVTYTLNSYRNLAQETGFRLTQARDITVETLPTYSCFRSMAVDNQWFDPSAVVQTLSIELVSRLRALNYWILQFDRW</sequence>
<dbReference type="PANTHER" id="PTHR44068">
    <property type="entry name" value="ZGC:194242"/>
    <property type="match status" value="1"/>
</dbReference>
<gene>
    <name evidence="5" type="ORF">VPK24_02035</name>
</gene>
<protein>
    <submittedName>
        <fullName evidence="5">Methyltransferase domain-containing protein</fullName>
    </submittedName>
</protein>
<evidence type="ECO:0000256" key="1">
    <source>
        <dbReference type="ARBA" id="ARBA00022603"/>
    </source>
</evidence>
<dbReference type="RefSeq" id="WP_393010272.1">
    <property type="nucleotide sequence ID" value="NZ_JAZAQF010000012.1"/>
</dbReference>
<proteinExistence type="predicted"/>
<dbReference type="Pfam" id="PF08241">
    <property type="entry name" value="Methyltransf_11"/>
    <property type="match status" value="1"/>
</dbReference>
<evidence type="ECO:0000313" key="6">
    <source>
        <dbReference type="Proteomes" id="UP001604335"/>
    </source>
</evidence>
<keyword evidence="1 5" id="KW-0489">Methyltransferase</keyword>
<comment type="caution">
    <text evidence="5">The sequence shown here is derived from an EMBL/GenBank/DDBJ whole genome shotgun (WGS) entry which is preliminary data.</text>
</comment>
<reference evidence="6" key="1">
    <citation type="journal article" date="2024" name="Algal Res.">
        <title>Biochemical, toxicological and genomic investigation of a high-biomass producing Limnothrix strain isolated from Italian shallow drinking water reservoir.</title>
        <authorList>
            <person name="Simonazzi M."/>
            <person name="Shishido T.K."/>
            <person name="Delbaje E."/>
            <person name="Wahlsten M."/>
            <person name="Fewer D.P."/>
            <person name="Sivonen K."/>
            <person name="Pezzolesi L."/>
            <person name="Pistocchi R."/>
        </authorList>
    </citation>
    <scope>NUCLEOTIDE SEQUENCE [LARGE SCALE GENOMIC DNA]</scope>
    <source>
        <strain evidence="6">LRLZ20PSL1</strain>
    </source>
</reference>
<organism evidence="5 6">
    <name type="scientific">Limnothrix redekei LRLZ20PSL1</name>
    <dbReference type="NCBI Taxonomy" id="3112953"/>
    <lineage>
        <taxon>Bacteria</taxon>
        <taxon>Bacillati</taxon>
        <taxon>Cyanobacteriota</taxon>
        <taxon>Cyanophyceae</taxon>
        <taxon>Pseudanabaenales</taxon>
        <taxon>Pseudanabaenaceae</taxon>
        <taxon>Limnothrix</taxon>
    </lineage>
</organism>
<dbReference type="CDD" id="cd02440">
    <property type="entry name" value="AdoMet_MTases"/>
    <property type="match status" value="1"/>
</dbReference>
<dbReference type="SMART" id="SM00828">
    <property type="entry name" value="PKS_MT"/>
    <property type="match status" value="1"/>
</dbReference>
<dbReference type="GO" id="GO:0032259">
    <property type="term" value="P:methylation"/>
    <property type="evidence" value="ECO:0007669"/>
    <property type="project" value="UniProtKB-KW"/>
</dbReference>
<name>A0ABW7C5A9_9CYAN</name>
<accession>A0ABW7C5A9</accession>
<keyword evidence="3" id="KW-0949">S-adenosyl-L-methionine</keyword>
<dbReference type="InterPro" id="IPR020803">
    <property type="entry name" value="MeTfrase_dom"/>
</dbReference>
<evidence type="ECO:0000256" key="3">
    <source>
        <dbReference type="ARBA" id="ARBA00022691"/>
    </source>
</evidence>
<evidence type="ECO:0000256" key="2">
    <source>
        <dbReference type="ARBA" id="ARBA00022679"/>
    </source>
</evidence>
<evidence type="ECO:0000313" key="5">
    <source>
        <dbReference type="EMBL" id="MFG3816401.1"/>
    </source>
</evidence>
<dbReference type="Gene3D" id="3.40.50.150">
    <property type="entry name" value="Vaccinia Virus protein VP39"/>
    <property type="match status" value="1"/>
</dbReference>
<dbReference type="GO" id="GO:0008168">
    <property type="term" value="F:methyltransferase activity"/>
    <property type="evidence" value="ECO:0007669"/>
    <property type="project" value="UniProtKB-KW"/>
</dbReference>
<dbReference type="InterPro" id="IPR013216">
    <property type="entry name" value="Methyltransf_11"/>
</dbReference>
<dbReference type="Proteomes" id="UP001604335">
    <property type="component" value="Unassembled WGS sequence"/>
</dbReference>
<dbReference type="InterPro" id="IPR050447">
    <property type="entry name" value="Erg6_SMT_methyltransf"/>
</dbReference>
<keyword evidence="6" id="KW-1185">Reference proteome</keyword>